<keyword evidence="4" id="KW-1185">Reference proteome</keyword>
<keyword evidence="2" id="KW-0732">Signal</keyword>
<protein>
    <recommendedName>
        <fullName evidence="5">Mechanosensitive ion channel</fullName>
    </recommendedName>
</protein>
<dbReference type="SUPFAM" id="SSF82689">
    <property type="entry name" value="Mechanosensitive channel protein MscS (YggB), C-terminal domain"/>
    <property type="match status" value="1"/>
</dbReference>
<dbReference type="RefSeq" id="WP_139450532.1">
    <property type="nucleotide sequence ID" value="NZ_VDMB01000024.1"/>
</dbReference>
<feature type="transmembrane region" description="Helical" evidence="1">
    <location>
        <begin position="300"/>
        <end position="317"/>
    </location>
</feature>
<dbReference type="OrthoDB" id="227003at2"/>
<evidence type="ECO:0000313" key="3">
    <source>
        <dbReference type="EMBL" id="TYT73634.1"/>
    </source>
</evidence>
<keyword evidence="1" id="KW-0812">Transmembrane</keyword>
<evidence type="ECO:0000313" key="4">
    <source>
        <dbReference type="Proteomes" id="UP000321899"/>
    </source>
</evidence>
<sequence length="556" mass="64030">MIKNKSLTLLLFLCIIFFALPSTQAISGDKDVLKSQGPPSALQTLKDLRLSIEAVDKDILEKEESYAKALIEERKQAIRIEVSHLLRLRDAYQREFESIASGIELEETAQAPIKAFRIEEELMEVLRPLVEGLKQMTSRPRELERLRKDTAFYENHLPEIRSAISKVEDFMAKTEDKALHLHLEELLLSWQEKEQEVLRQIRRLRFQLNQKTGPDESMLVTMQKGVTNFVKTRGRNLFLAFTVFIGTFLLLRLTYWKWSNNQKKSPPPFYHRLLQVIFHSTTAFVSISAALLLLYAFGDWMLLSIALLLLITLIWSARNGMAQFWEQGKLILNMGTLREGERLIYTGLPWKVQKLGLHGILINPWLEGGLLRIPLKHLVGMQSRPFNENEPWFPSKKDDVLLLEDGSIAKILMQTPEQVVAELEGGARRTWAAVDFLSLSICNLSRKKFGISVTMGLDYGYQAEITDKIPGLLEQYVRKNLEQQDYSRYLQHLDVIFLETGPYSLNLRVFAIFSPEAAEDYLNLQRKIRKLCMEASTHYGWSIPFPQLALHRPASA</sequence>
<dbReference type="EMBL" id="VDMB01000024">
    <property type="protein sequence ID" value="TYT73634.1"/>
    <property type="molecule type" value="Genomic_DNA"/>
</dbReference>
<name>A0A5S5MD44_9BACT</name>
<proteinExistence type="predicted"/>
<dbReference type="InterPro" id="IPR011066">
    <property type="entry name" value="MscS_channel_C_sf"/>
</dbReference>
<dbReference type="GO" id="GO:0016020">
    <property type="term" value="C:membrane"/>
    <property type="evidence" value="ECO:0007669"/>
    <property type="project" value="InterPro"/>
</dbReference>
<accession>A0A5S5MD44</accession>
<dbReference type="AlphaFoldDB" id="A0A5S5MD44"/>
<feature type="chain" id="PRO_5024272784" description="Mechanosensitive ion channel" evidence="2">
    <location>
        <begin position="25"/>
        <end position="556"/>
    </location>
</feature>
<organism evidence="3 4">
    <name type="scientific">Desulfobotulus mexicanus</name>
    <dbReference type="NCBI Taxonomy" id="2586642"/>
    <lineage>
        <taxon>Bacteria</taxon>
        <taxon>Pseudomonadati</taxon>
        <taxon>Thermodesulfobacteriota</taxon>
        <taxon>Desulfobacteria</taxon>
        <taxon>Desulfobacterales</taxon>
        <taxon>Desulfobacteraceae</taxon>
        <taxon>Desulfobotulus</taxon>
    </lineage>
</organism>
<comment type="caution">
    <text evidence="3">The sequence shown here is derived from an EMBL/GenBank/DDBJ whole genome shotgun (WGS) entry which is preliminary data.</text>
</comment>
<dbReference type="Proteomes" id="UP000321899">
    <property type="component" value="Unassembled WGS sequence"/>
</dbReference>
<feature type="signal peptide" evidence="2">
    <location>
        <begin position="1"/>
        <end position="24"/>
    </location>
</feature>
<feature type="transmembrane region" description="Helical" evidence="1">
    <location>
        <begin position="276"/>
        <end position="294"/>
    </location>
</feature>
<keyword evidence="1" id="KW-0472">Membrane</keyword>
<reference evidence="3 4" key="1">
    <citation type="submission" date="2019-06" db="EMBL/GenBank/DDBJ databases">
        <title>Desulfobotulus mexicanus sp. nov., a novel sulfate-reducing bacterium isolated from the sediment of an alkaline crater lake in Mexico.</title>
        <authorList>
            <person name="Hirschler-Rea A."/>
        </authorList>
    </citation>
    <scope>NUCLEOTIDE SEQUENCE [LARGE SCALE GENOMIC DNA]</scope>
    <source>
        <strain evidence="3 4">PAR22N</strain>
    </source>
</reference>
<feature type="transmembrane region" description="Helical" evidence="1">
    <location>
        <begin position="237"/>
        <end position="255"/>
    </location>
</feature>
<evidence type="ECO:0008006" key="5">
    <source>
        <dbReference type="Google" id="ProtNLM"/>
    </source>
</evidence>
<gene>
    <name evidence="3" type="ORF">FIM25_14255</name>
</gene>
<dbReference type="Gene3D" id="3.30.70.100">
    <property type="match status" value="1"/>
</dbReference>
<keyword evidence="1" id="KW-1133">Transmembrane helix</keyword>
<evidence type="ECO:0000256" key="2">
    <source>
        <dbReference type="SAM" id="SignalP"/>
    </source>
</evidence>
<evidence type="ECO:0000256" key="1">
    <source>
        <dbReference type="SAM" id="Phobius"/>
    </source>
</evidence>